<keyword evidence="2 5" id="KW-0547">Nucleotide-binding</keyword>
<dbReference type="Pfam" id="PF00364">
    <property type="entry name" value="Biotin_lipoyl"/>
    <property type="match status" value="1"/>
</dbReference>
<dbReference type="PROSITE" id="PS00108">
    <property type="entry name" value="PROTEIN_KINASE_ST"/>
    <property type="match status" value="1"/>
</dbReference>
<keyword evidence="6" id="KW-0472">Membrane</keyword>
<keyword evidence="4 5" id="KW-0067">ATP-binding</keyword>
<dbReference type="InterPro" id="IPR000089">
    <property type="entry name" value="Biotin_lipoyl"/>
</dbReference>
<dbReference type="Gene3D" id="2.40.50.100">
    <property type="match status" value="1"/>
</dbReference>
<feature type="domain" description="Protein kinase" evidence="7">
    <location>
        <begin position="15"/>
        <end position="274"/>
    </location>
</feature>
<dbReference type="InterPro" id="IPR017441">
    <property type="entry name" value="Protein_kinase_ATP_BS"/>
</dbReference>
<protein>
    <recommendedName>
        <fullName evidence="7">Protein kinase domain-containing protein</fullName>
    </recommendedName>
</protein>
<dbReference type="Gene3D" id="1.10.510.10">
    <property type="entry name" value="Transferase(Phosphotransferase) domain 1"/>
    <property type="match status" value="1"/>
</dbReference>
<feature type="transmembrane region" description="Helical" evidence="6">
    <location>
        <begin position="428"/>
        <end position="449"/>
    </location>
</feature>
<evidence type="ECO:0000313" key="9">
    <source>
        <dbReference type="Proteomes" id="UP001501442"/>
    </source>
</evidence>
<dbReference type="EMBL" id="BAABHK010000019">
    <property type="protein sequence ID" value="GAA4637391.1"/>
    <property type="molecule type" value="Genomic_DNA"/>
</dbReference>
<dbReference type="PANTHER" id="PTHR43289">
    <property type="entry name" value="MITOGEN-ACTIVATED PROTEIN KINASE KINASE KINASE 20-RELATED"/>
    <property type="match status" value="1"/>
</dbReference>
<dbReference type="PROSITE" id="PS00107">
    <property type="entry name" value="PROTEIN_KINASE_ATP"/>
    <property type="match status" value="1"/>
</dbReference>
<dbReference type="CDD" id="cd06849">
    <property type="entry name" value="lipoyl_domain"/>
    <property type="match status" value="1"/>
</dbReference>
<evidence type="ECO:0000256" key="4">
    <source>
        <dbReference type="ARBA" id="ARBA00022840"/>
    </source>
</evidence>
<dbReference type="Proteomes" id="UP001501442">
    <property type="component" value="Unassembled WGS sequence"/>
</dbReference>
<organism evidence="8 9">
    <name type="scientific">Actinoallomurus vinaceus</name>
    <dbReference type="NCBI Taxonomy" id="1080074"/>
    <lineage>
        <taxon>Bacteria</taxon>
        <taxon>Bacillati</taxon>
        <taxon>Actinomycetota</taxon>
        <taxon>Actinomycetes</taxon>
        <taxon>Streptosporangiales</taxon>
        <taxon>Thermomonosporaceae</taxon>
        <taxon>Actinoallomurus</taxon>
    </lineage>
</organism>
<comment type="caution">
    <text evidence="8">The sequence shown here is derived from an EMBL/GenBank/DDBJ whole genome shotgun (WGS) entry which is preliminary data.</text>
</comment>
<dbReference type="PROSITE" id="PS50011">
    <property type="entry name" value="PROTEIN_KINASE_DOM"/>
    <property type="match status" value="1"/>
</dbReference>
<evidence type="ECO:0000256" key="2">
    <source>
        <dbReference type="ARBA" id="ARBA00022741"/>
    </source>
</evidence>
<dbReference type="Pfam" id="PF00069">
    <property type="entry name" value="Pkinase"/>
    <property type="match status" value="1"/>
</dbReference>
<dbReference type="CDD" id="cd14014">
    <property type="entry name" value="STKc_PknB_like"/>
    <property type="match status" value="1"/>
</dbReference>
<proteinExistence type="predicted"/>
<evidence type="ECO:0000259" key="7">
    <source>
        <dbReference type="PROSITE" id="PS50011"/>
    </source>
</evidence>
<keyword evidence="3" id="KW-0418">Kinase</keyword>
<keyword evidence="6" id="KW-0812">Transmembrane</keyword>
<dbReference type="InterPro" id="IPR000719">
    <property type="entry name" value="Prot_kinase_dom"/>
</dbReference>
<keyword evidence="6" id="KW-1133">Transmembrane helix</keyword>
<sequence>MEPLREDDPRQVGPYRLEGRLGGGGMGQVYLGRSRGGRTVAVKVVRPELADDPGFRRRFASEITAARRVGGFYTAQVVQADTDADPPWMASAYITGPSLYQAVETYGPLPPAVIGILGAGLTEGLTAIHACDLVHRDLKPSNVILAEDGPRVIDFGIARALDATSHTQSRVVVGTPAFMSPEQARGRQVGPPGDVFSLGAVLVFTLTGRSPFGTGQPDAVIYRVVHDEPDVTGLPAHLTDLVTACLAKNPADRPSLAQILDRFAALTETTAHWLPSDVTAMITERHTATQVPTVESEPVAIPTVPLAPAPQRPAAGTRLAPVKARARKTIGGITPVTLPWLPGETAGARKATVIRWHKQVGDKVSVDDPLLEVRSVRGDTVITSPDKGVLYAIRRRVGQSARTGSVIAIVGAPGATPPSEPLPRPVRIGLVSLVFLLLGSLIMGLVSVASPLFTDDINKAQVGDCVAREYPVHDKRIDVEHVKWFTMPCALMKVRASFRSKNDVNGYYKVLYRDPPGECSRYVNGWSERDDHKWALDSMVLCVRDL</sequence>
<dbReference type="InterPro" id="IPR011053">
    <property type="entry name" value="Single_hybrid_motif"/>
</dbReference>
<dbReference type="PANTHER" id="PTHR43289:SF34">
    <property type="entry name" value="SERINE_THREONINE-PROTEIN KINASE YBDM-RELATED"/>
    <property type="match status" value="1"/>
</dbReference>
<dbReference type="SUPFAM" id="SSF51230">
    <property type="entry name" value="Single hybrid motif"/>
    <property type="match status" value="1"/>
</dbReference>
<evidence type="ECO:0000256" key="3">
    <source>
        <dbReference type="ARBA" id="ARBA00022777"/>
    </source>
</evidence>
<accession>A0ABP8UQ32</accession>
<dbReference type="InterPro" id="IPR008271">
    <property type="entry name" value="Ser/Thr_kinase_AS"/>
</dbReference>
<dbReference type="InterPro" id="IPR011009">
    <property type="entry name" value="Kinase-like_dom_sf"/>
</dbReference>
<name>A0ABP8UQ32_9ACTN</name>
<evidence type="ECO:0000313" key="8">
    <source>
        <dbReference type="EMBL" id="GAA4637391.1"/>
    </source>
</evidence>
<keyword evidence="1" id="KW-0808">Transferase</keyword>
<dbReference type="RefSeq" id="WP_345440439.1">
    <property type="nucleotide sequence ID" value="NZ_BAABHK010000019.1"/>
</dbReference>
<dbReference type="SUPFAM" id="SSF56112">
    <property type="entry name" value="Protein kinase-like (PK-like)"/>
    <property type="match status" value="1"/>
</dbReference>
<feature type="binding site" evidence="5">
    <location>
        <position position="43"/>
    </location>
    <ligand>
        <name>ATP</name>
        <dbReference type="ChEBI" id="CHEBI:30616"/>
    </ligand>
</feature>
<dbReference type="Gene3D" id="3.30.200.20">
    <property type="entry name" value="Phosphorylase Kinase, domain 1"/>
    <property type="match status" value="1"/>
</dbReference>
<evidence type="ECO:0000256" key="1">
    <source>
        <dbReference type="ARBA" id="ARBA00022679"/>
    </source>
</evidence>
<reference evidence="9" key="1">
    <citation type="journal article" date="2019" name="Int. J. Syst. Evol. Microbiol.">
        <title>The Global Catalogue of Microorganisms (GCM) 10K type strain sequencing project: providing services to taxonomists for standard genome sequencing and annotation.</title>
        <authorList>
            <consortium name="The Broad Institute Genomics Platform"/>
            <consortium name="The Broad Institute Genome Sequencing Center for Infectious Disease"/>
            <person name="Wu L."/>
            <person name="Ma J."/>
        </authorList>
    </citation>
    <scope>NUCLEOTIDE SEQUENCE [LARGE SCALE GENOMIC DNA]</scope>
    <source>
        <strain evidence="9">JCM 17939</strain>
    </source>
</reference>
<keyword evidence="9" id="KW-1185">Reference proteome</keyword>
<gene>
    <name evidence="8" type="ORF">GCM10023196_091010</name>
</gene>
<evidence type="ECO:0000256" key="6">
    <source>
        <dbReference type="SAM" id="Phobius"/>
    </source>
</evidence>
<evidence type="ECO:0000256" key="5">
    <source>
        <dbReference type="PROSITE-ProRule" id="PRU10141"/>
    </source>
</evidence>
<dbReference type="SMART" id="SM00220">
    <property type="entry name" value="S_TKc"/>
    <property type="match status" value="1"/>
</dbReference>